<proteinExistence type="predicted"/>
<feature type="region of interest" description="Disordered" evidence="1">
    <location>
        <begin position="1"/>
        <end position="28"/>
    </location>
</feature>
<evidence type="ECO:0000256" key="1">
    <source>
        <dbReference type="SAM" id="MobiDB-lite"/>
    </source>
</evidence>
<gene>
    <name evidence="2" type="ORF">BG015_001785</name>
</gene>
<reference evidence="2" key="1">
    <citation type="journal article" date="2020" name="Fungal Divers.">
        <title>Resolving the Mortierellaceae phylogeny through synthesis of multi-gene phylogenetics and phylogenomics.</title>
        <authorList>
            <person name="Vandepol N."/>
            <person name="Liber J."/>
            <person name="Desiro A."/>
            <person name="Na H."/>
            <person name="Kennedy M."/>
            <person name="Barry K."/>
            <person name="Grigoriev I.V."/>
            <person name="Miller A.N."/>
            <person name="O'Donnell K."/>
            <person name="Stajich J.E."/>
            <person name="Bonito G."/>
        </authorList>
    </citation>
    <scope>NUCLEOTIDE SEQUENCE</scope>
    <source>
        <strain evidence="2">NRRL 6426</strain>
    </source>
</reference>
<dbReference type="OrthoDB" id="10485297at2759"/>
<organism evidence="2 3">
    <name type="scientific">Linnemannia schmuckeri</name>
    <dbReference type="NCBI Taxonomy" id="64567"/>
    <lineage>
        <taxon>Eukaryota</taxon>
        <taxon>Fungi</taxon>
        <taxon>Fungi incertae sedis</taxon>
        <taxon>Mucoromycota</taxon>
        <taxon>Mortierellomycotina</taxon>
        <taxon>Mortierellomycetes</taxon>
        <taxon>Mortierellales</taxon>
        <taxon>Mortierellaceae</taxon>
        <taxon>Linnemannia</taxon>
    </lineage>
</organism>
<dbReference type="Proteomes" id="UP000748756">
    <property type="component" value="Unassembled WGS sequence"/>
</dbReference>
<evidence type="ECO:0000313" key="3">
    <source>
        <dbReference type="Proteomes" id="UP000748756"/>
    </source>
</evidence>
<name>A0A9P5V696_9FUNG</name>
<dbReference type="EMBL" id="JAAAUQ010001333">
    <property type="protein sequence ID" value="KAF9140140.1"/>
    <property type="molecule type" value="Genomic_DNA"/>
</dbReference>
<protein>
    <submittedName>
        <fullName evidence="2">Uncharacterized protein</fullName>
    </submittedName>
</protein>
<evidence type="ECO:0000313" key="2">
    <source>
        <dbReference type="EMBL" id="KAF9140140.1"/>
    </source>
</evidence>
<accession>A0A9P5V696</accession>
<feature type="compositionally biased region" description="Polar residues" evidence="1">
    <location>
        <begin position="1"/>
        <end position="15"/>
    </location>
</feature>
<comment type="caution">
    <text evidence="2">The sequence shown here is derived from an EMBL/GenBank/DDBJ whole genome shotgun (WGS) entry which is preliminary data.</text>
</comment>
<dbReference type="AlphaFoldDB" id="A0A9P5V696"/>
<sequence length="123" mass="13516">MPQGISSGSSSTRQPSLRPFPTGTSHSLKDLSTAFSEYKSERHPAAAETFENSHLMNKGIERNVGGAIAQFLMQRKPDWLWRLILKGMVKDLPLAGWLRDIPAKGAIPPNVSTSEVKARAVFI</sequence>
<keyword evidence="3" id="KW-1185">Reference proteome</keyword>